<comment type="catalytic activity">
    <reaction evidence="9">
        <text>2'-deoxyinosine + phosphate = 2-deoxy-alpha-D-ribose 1-phosphate + hypoxanthine</text>
        <dbReference type="Rhea" id="RHEA:27750"/>
        <dbReference type="ChEBI" id="CHEBI:17368"/>
        <dbReference type="ChEBI" id="CHEBI:28997"/>
        <dbReference type="ChEBI" id="CHEBI:43474"/>
        <dbReference type="ChEBI" id="CHEBI:57259"/>
        <dbReference type="EC" id="2.4.2.1"/>
    </reaction>
</comment>
<sequence length="418" mass="46299">MSYRYRHNPNNNTVLPMTEDKFFIGVIVGFLAKCGADFIDRIWTKMTKSDRFCDSSSDSSNNKGCNWNGCERSHSTDSETSCSSSESLSSNGEVHGNDREIVAIQGDKKTPVGEESPLNYDEIKAIADFLLSKTMYRCQIGIICGSGLSELGNLLENRTTIHYEDIPHFPVSTVVGHKGQMVIGLLKNVPVVCMQGRFHPYEGYPTWKCALPVRVLHLMGVKSLIISNAAGSLMSDHRVGDIMIIKDHISMPGLAGRSPLVGSNDNRFGTRFPSMQGAYNKKYREYALKIGEEIGLKDNIHEGVYCMNGGPVYETPAECRMLLNTLNINAVGMSTVPEVVVARHCGMLVFAFSLISNKCVMDTDSENSPNHAEVVAACASRKSDLKVFVERMVLQIYNDLQSLPLENDKSYWKLLLGK</sequence>
<dbReference type="SUPFAM" id="SSF53167">
    <property type="entry name" value="Purine and uridine phosphorylases"/>
    <property type="match status" value="1"/>
</dbReference>
<comment type="similarity">
    <text evidence="2">Belongs to the PNP/MTAP phosphorylase family.</text>
</comment>
<dbReference type="GO" id="GO:0004731">
    <property type="term" value="F:purine-nucleoside phosphorylase activity"/>
    <property type="evidence" value="ECO:0007669"/>
    <property type="project" value="UniProtKB-EC"/>
</dbReference>
<evidence type="ECO:0000256" key="4">
    <source>
        <dbReference type="ARBA" id="ARBA00013834"/>
    </source>
</evidence>
<dbReference type="InterPro" id="IPR035994">
    <property type="entry name" value="Nucleoside_phosphorylase_sf"/>
</dbReference>
<evidence type="ECO:0000313" key="15">
    <source>
        <dbReference type="EMBL" id="KAK2712694.1"/>
    </source>
</evidence>
<dbReference type="NCBIfam" id="NF006054">
    <property type="entry name" value="PRK08202.1"/>
    <property type="match status" value="1"/>
</dbReference>
<keyword evidence="16" id="KW-1185">Reference proteome</keyword>
<dbReference type="FunFam" id="3.40.50.1580:FF:000004">
    <property type="entry name" value="Purine nucleoside phosphorylase"/>
    <property type="match status" value="1"/>
</dbReference>
<dbReference type="GO" id="GO:0009116">
    <property type="term" value="P:nucleoside metabolic process"/>
    <property type="evidence" value="ECO:0007669"/>
    <property type="project" value="InterPro"/>
</dbReference>
<dbReference type="InterPro" id="IPR011268">
    <property type="entry name" value="Purine_phosphorylase"/>
</dbReference>
<organism evidence="15 16">
    <name type="scientific">Artemia franciscana</name>
    <name type="common">Brine shrimp</name>
    <name type="synonym">Artemia sanfranciscana</name>
    <dbReference type="NCBI Taxonomy" id="6661"/>
    <lineage>
        <taxon>Eukaryota</taxon>
        <taxon>Metazoa</taxon>
        <taxon>Ecdysozoa</taxon>
        <taxon>Arthropoda</taxon>
        <taxon>Crustacea</taxon>
        <taxon>Branchiopoda</taxon>
        <taxon>Anostraca</taxon>
        <taxon>Artemiidae</taxon>
        <taxon>Artemia</taxon>
    </lineage>
</organism>
<dbReference type="InterPro" id="IPR011270">
    <property type="entry name" value="Pur_Nuc_Pase_Ino/Guo-sp"/>
</dbReference>
<dbReference type="CDD" id="cd09009">
    <property type="entry name" value="PNP-EcPNPII_like"/>
    <property type="match status" value="1"/>
</dbReference>
<dbReference type="Pfam" id="PF01048">
    <property type="entry name" value="PNP_UDP_1"/>
    <property type="match status" value="1"/>
</dbReference>
<feature type="region of interest" description="Disordered" evidence="13">
    <location>
        <begin position="71"/>
        <end position="94"/>
    </location>
</feature>
<evidence type="ECO:0000256" key="10">
    <source>
        <dbReference type="ARBA" id="ARBA00023970"/>
    </source>
</evidence>
<dbReference type="InterPro" id="IPR000845">
    <property type="entry name" value="Nucleoside_phosphorylase_d"/>
</dbReference>
<dbReference type="EMBL" id="JAVRJZ010000015">
    <property type="protein sequence ID" value="KAK2712694.1"/>
    <property type="molecule type" value="Genomic_DNA"/>
</dbReference>
<evidence type="ECO:0000256" key="12">
    <source>
        <dbReference type="ARBA" id="ARBA00033072"/>
    </source>
</evidence>
<keyword evidence="6" id="KW-0808">Transferase</keyword>
<dbReference type="Proteomes" id="UP001187531">
    <property type="component" value="Unassembled WGS sequence"/>
</dbReference>
<evidence type="ECO:0000256" key="3">
    <source>
        <dbReference type="ARBA" id="ARBA00011886"/>
    </source>
</evidence>
<feature type="compositionally biased region" description="Low complexity" evidence="13">
    <location>
        <begin position="78"/>
        <end position="90"/>
    </location>
</feature>
<evidence type="ECO:0000256" key="13">
    <source>
        <dbReference type="SAM" id="MobiDB-lite"/>
    </source>
</evidence>
<evidence type="ECO:0000256" key="5">
    <source>
        <dbReference type="ARBA" id="ARBA00022676"/>
    </source>
</evidence>
<comment type="catalytic activity">
    <reaction evidence="7">
        <text>inosine + phosphate = alpha-D-ribose 1-phosphate + hypoxanthine</text>
        <dbReference type="Rhea" id="RHEA:27646"/>
        <dbReference type="ChEBI" id="CHEBI:17368"/>
        <dbReference type="ChEBI" id="CHEBI:17596"/>
        <dbReference type="ChEBI" id="CHEBI:43474"/>
        <dbReference type="ChEBI" id="CHEBI:57720"/>
        <dbReference type="EC" id="2.4.2.1"/>
    </reaction>
</comment>
<evidence type="ECO:0000256" key="2">
    <source>
        <dbReference type="ARBA" id="ARBA00006751"/>
    </source>
</evidence>
<reference evidence="15" key="1">
    <citation type="submission" date="2023-07" db="EMBL/GenBank/DDBJ databases">
        <title>Chromosome-level genome assembly of Artemia franciscana.</title>
        <authorList>
            <person name="Jo E."/>
        </authorList>
    </citation>
    <scope>NUCLEOTIDE SEQUENCE</scope>
    <source>
        <tissue evidence="15">Whole body</tissue>
    </source>
</reference>
<proteinExistence type="inferred from homology"/>
<accession>A0AA88L4N0</accession>
<feature type="domain" description="Nucleoside phosphorylase" evidence="14">
    <location>
        <begin position="140"/>
        <end position="391"/>
    </location>
</feature>
<keyword evidence="5" id="KW-0328">Glycosyltransferase</keyword>
<dbReference type="PANTHER" id="PTHR11904:SF9">
    <property type="entry name" value="PURINE NUCLEOSIDE PHOSPHORYLASE-RELATED"/>
    <property type="match status" value="1"/>
</dbReference>
<comment type="caution">
    <text evidence="15">The sequence shown here is derived from an EMBL/GenBank/DDBJ whole genome shotgun (WGS) entry which is preliminary data.</text>
</comment>
<protein>
    <recommendedName>
        <fullName evidence="4">Purine nucleoside phosphorylase</fullName>
        <ecNumber evidence="3">2.4.2.1</ecNumber>
    </recommendedName>
    <alternativeName>
        <fullName evidence="12">Inosine phosphorylase</fullName>
    </alternativeName>
    <alternativeName>
        <fullName evidence="11">Inosine-guanosine phosphorylase</fullName>
    </alternativeName>
</protein>
<name>A0AA88L4N0_ARTSF</name>
<evidence type="ECO:0000256" key="6">
    <source>
        <dbReference type="ARBA" id="ARBA00022679"/>
    </source>
</evidence>
<evidence type="ECO:0000256" key="8">
    <source>
        <dbReference type="ARBA" id="ARBA00023929"/>
    </source>
</evidence>
<gene>
    <name evidence="15" type="ORF">QYM36_011395</name>
</gene>
<comment type="catalytic activity">
    <reaction evidence="10">
        <text>guanosine + phosphate = alpha-D-ribose 1-phosphate + guanine</text>
        <dbReference type="Rhea" id="RHEA:13233"/>
        <dbReference type="ChEBI" id="CHEBI:16235"/>
        <dbReference type="ChEBI" id="CHEBI:16750"/>
        <dbReference type="ChEBI" id="CHEBI:43474"/>
        <dbReference type="ChEBI" id="CHEBI:57720"/>
        <dbReference type="EC" id="2.4.2.1"/>
    </reaction>
</comment>
<dbReference type="EC" id="2.4.2.1" evidence="3"/>
<evidence type="ECO:0000313" key="16">
    <source>
        <dbReference type="Proteomes" id="UP001187531"/>
    </source>
</evidence>
<dbReference type="Gene3D" id="3.40.50.1580">
    <property type="entry name" value="Nucleoside phosphorylase domain"/>
    <property type="match status" value="1"/>
</dbReference>
<evidence type="ECO:0000256" key="9">
    <source>
        <dbReference type="ARBA" id="ARBA00023950"/>
    </source>
</evidence>
<dbReference type="NCBIfam" id="TIGR01700">
    <property type="entry name" value="PNPH"/>
    <property type="match status" value="1"/>
</dbReference>
<dbReference type="PANTHER" id="PTHR11904">
    <property type="entry name" value="METHYLTHIOADENOSINE/PURINE NUCLEOSIDE PHOSPHORYLASE"/>
    <property type="match status" value="1"/>
</dbReference>
<evidence type="ECO:0000256" key="7">
    <source>
        <dbReference type="ARBA" id="ARBA00023918"/>
    </source>
</evidence>
<evidence type="ECO:0000256" key="11">
    <source>
        <dbReference type="ARBA" id="ARBA00031036"/>
    </source>
</evidence>
<dbReference type="GO" id="GO:0005737">
    <property type="term" value="C:cytoplasm"/>
    <property type="evidence" value="ECO:0007669"/>
    <property type="project" value="TreeGrafter"/>
</dbReference>
<dbReference type="NCBIfam" id="TIGR01697">
    <property type="entry name" value="PNPH-PUNA-XAPA"/>
    <property type="match status" value="1"/>
</dbReference>
<evidence type="ECO:0000259" key="14">
    <source>
        <dbReference type="Pfam" id="PF01048"/>
    </source>
</evidence>
<evidence type="ECO:0000256" key="1">
    <source>
        <dbReference type="ARBA" id="ARBA00005058"/>
    </source>
</evidence>
<dbReference type="AlphaFoldDB" id="A0AA88L4N0"/>
<comment type="catalytic activity">
    <reaction evidence="8">
        <text>2'-deoxyguanosine + phosphate = 2-deoxy-alpha-D-ribose 1-phosphate + guanine</text>
        <dbReference type="Rhea" id="RHEA:27738"/>
        <dbReference type="ChEBI" id="CHEBI:16235"/>
        <dbReference type="ChEBI" id="CHEBI:17172"/>
        <dbReference type="ChEBI" id="CHEBI:43474"/>
        <dbReference type="ChEBI" id="CHEBI:57259"/>
        <dbReference type="EC" id="2.4.2.1"/>
    </reaction>
</comment>
<comment type="pathway">
    <text evidence="1">Purine metabolism; purine nucleoside salvage.</text>
</comment>